<accession>A0A3V9E1Y3</accession>
<reference evidence="5" key="3">
    <citation type="submission" date="2019-10" db="EMBL/GenBank/DDBJ databases">
        <authorList>
            <consortium name="NCBI Pathogen Detection Project"/>
        </authorList>
    </citation>
    <scope>NUCLEOTIDE SEQUENCE</scope>
    <source>
        <strain evidence="5">Salmonella enterica</strain>
    </source>
</reference>
<evidence type="ECO:0000256" key="1">
    <source>
        <dbReference type="ARBA" id="ARBA00022729"/>
    </source>
</evidence>
<reference evidence="5" key="1">
    <citation type="journal article" date="2018" name="Genome Biol.">
        <title>SKESA: strategic k-mer extension for scrupulous assemblies.</title>
        <authorList>
            <person name="Souvorov A."/>
            <person name="Agarwala R."/>
            <person name="Lipman D.J."/>
        </authorList>
    </citation>
    <scope>NUCLEOTIDE SEQUENCE</scope>
    <source>
        <strain evidence="5">Salmonella enterica</strain>
    </source>
</reference>
<evidence type="ECO:0000313" key="4">
    <source>
        <dbReference type="EMBL" id="EBX7848937.1"/>
    </source>
</evidence>
<comment type="similarity">
    <text evidence="2">Belongs to the fimbrial K88 protein family.</text>
</comment>
<reference evidence="4" key="2">
    <citation type="submission" date="2018-07" db="EMBL/GenBank/DDBJ databases">
        <authorList>
            <consortium name="GenomeTrakr network: Whole genome sequencing for foodborne pathogen traceback"/>
        </authorList>
    </citation>
    <scope>NUCLEOTIDE SEQUENCE</scope>
    <source>
        <strain evidence="4">FDA00002801</strain>
    </source>
</reference>
<keyword evidence="1 3" id="KW-0732">Signal</keyword>
<proteinExistence type="inferred from homology"/>
<comment type="caution">
    <text evidence="5">The sequence shown here is derived from an EMBL/GenBank/DDBJ whole genome shotgun (WGS) entry which is preliminary data.</text>
</comment>
<dbReference type="EMBL" id="AAHMGB010000001">
    <property type="protein sequence ID" value="EBX7848937.1"/>
    <property type="molecule type" value="Genomic_DNA"/>
</dbReference>
<feature type="chain" id="PRO_5036100249" evidence="3">
    <location>
        <begin position="23"/>
        <end position="260"/>
    </location>
</feature>
<evidence type="ECO:0000256" key="2">
    <source>
        <dbReference type="ARBA" id="ARBA00049989"/>
    </source>
</evidence>
<feature type="signal peptide" evidence="3">
    <location>
        <begin position="1"/>
        <end position="22"/>
    </location>
</feature>
<dbReference type="InterPro" id="IPR003467">
    <property type="entry name" value="Fimbrial_K88_FaeH"/>
</dbReference>
<protein>
    <submittedName>
        <fullName evidence="5">Fimbrial protein</fullName>
    </submittedName>
</protein>
<dbReference type="EMBL" id="DAAFUJ010000001">
    <property type="protein sequence ID" value="HAB1604630.1"/>
    <property type="molecule type" value="Genomic_DNA"/>
</dbReference>
<dbReference type="GO" id="GO:0009289">
    <property type="term" value="C:pilus"/>
    <property type="evidence" value="ECO:0007669"/>
    <property type="project" value="InterPro"/>
</dbReference>
<organism evidence="5">
    <name type="scientific">Salmonella enterica subsp. enterica serovar Havana</name>
    <dbReference type="NCBI Taxonomy" id="179997"/>
    <lineage>
        <taxon>Bacteria</taxon>
        <taxon>Pseudomonadati</taxon>
        <taxon>Pseudomonadota</taxon>
        <taxon>Gammaproteobacteria</taxon>
        <taxon>Enterobacterales</taxon>
        <taxon>Enterobacteriaceae</taxon>
        <taxon>Salmonella</taxon>
    </lineage>
</organism>
<dbReference type="Pfam" id="PF02432">
    <property type="entry name" value="Fimbrial_K88"/>
    <property type="match status" value="1"/>
</dbReference>
<name>A0A3V9E1Y3_SALET</name>
<sequence>MKKTLIALAVAASAVVSGSAMAWTAGGNGGDLVLGGTLSPVPDKNNPWEVELGSASMNQTLNASFEKGASVVDILVKDSVPVLGIRTSVKAPFTGAANITPRIEYGAAVDLSAFADDTTTLTLEVKNNAGQKIGKMVAPFSVGAEASSKSDTQATKNSLIAVKEGDAFFGGLPSNADMVTNGWAIAAAISDEYVANYDSQGGTVVPTGAQSFGDNALSYSGFYGAGILGGKTVKLTFDQPLQSSAPIEWRASLPITVSYN</sequence>
<dbReference type="GO" id="GO:0007155">
    <property type="term" value="P:cell adhesion"/>
    <property type="evidence" value="ECO:0007669"/>
    <property type="project" value="InterPro"/>
</dbReference>
<evidence type="ECO:0000313" key="5">
    <source>
        <dbReference type="EMBL" id="HAB1604630.1"/>
    </source>
</evidence>
<gene>
    <name evidence="4" type="ORF">AH903_03465</name>
    <name evidence="5" type="ORF">GBS55_03185</name>
</gene>
<evidence type="ECO:0000256" key="3">
    <source>
        <dbReference type="SAM" id="SignalP"/>
    </source>
</evidence>
<dbReference type="RefSeq" id="WP_042949280.1">
    <property type="nucleotide sequence ID" value="NZ_JAXOUR010000002.1"/>
</dbReference>
<dbReference type="AlphaFoldDB" id="A0A3V9E1Y3"/>